<dbReference type="PANTHER" id="PTHR33936:SF24">
    <property type="entry name" value="C2H2-TYPE DOMAIN-CONTAINING PROTEIN"/>
    <property type="match status" value="1"/>
</dbReference>
<accession>A0AAV0WZL6</accession>
<dbReference type="PANTHER" id="PTHR33936">
    <property type="entry name" value="PROTEIN CBG17840"/>
    <property type="match status" value="1"/>
</dbReference>
<name>A0AAV0WZL6_9HEMI</name>
<reference evidence="1 2" key="1">
    <citation type="submission" date="2023-01" db="EMBL/GenBank/DDBJ databases">
        <authorList>
            <person name="Whitehead M."/>
        </authorList>
    </citation>
    <scope>NUCLEOTIDE SEQUENCE [LARGE SCALE GENOMIC DNA]</scope>
</reference>
<proteinExistence type="predicted"/>
<dbReference type="AlphaFoldDB" id="A0AAV0WZL6"/>
<gene>
    <name evidence="1" type="ORF">MEUPH1_LOCUS16719</name>
</gene>
<dbReference type="Proteomes" id="UP001160148">
    <property type="component" value="Unassembled WGS sequence"/>
</dbReference>
<evidence type="ECO:0000313" key="2">
    <source>
        <dbReference type="Proteomes" id="UP001160148"/>
    </source>
</evidence>
<protein>
    <submittedName>
        <fullName evidence="1">Uncharacterized protein</fullName>
    </submittedName>
</protein>
<comment type="caution">
    <text evidence="1">The sequence shown here is derived from an EMBL/GenBank/DDBJ whole genome shotgun (WGS) entry which is preliminary data.</text>
</comment>
<organism evidence="1 2">
    <name type="scientific">Macrosiphum euphorbiae</name>
    <name type="common">potato aphid</name>
    <dbReference type="NCBI Taxonomy" id="13131"/>
    <lineage>
        <taxon>Eukaryota</taxon>
        <taxon>Metazoa</taxon>
        <taxon>Ecdysozoa</taxon>
        <taxon>Arthropoda</taxon>
        <taxon>Hexapoda</taxon>
        <taxon>Insecta</taxon>
        <taxon>Pterygota</taxon>
        <taxon>Neoptera</taxon>
        <taxon>Paraneoptera</taxon>
        <taxon>Hemiptera</taxon>
        <taxon>Sternorrhyncha</taxon>
        <taxon>Aphidomorpha</taxon>
        <taxon>Aphidoidea</taxon>
        <taxon>Aphididae</taxon>
        <taxon>Macrosiphini</taxon>
        <taxon>Macrosiphum</taxon>
    </lineage>
</organism>
<keyword evidence="2" id="KW-1185">Reference proteome</keyword>
<dbReference type="InterPro" id="IPR052797">
    <property type="entry name" value="RegFact_GeneExpr_CellDeath"/>
</dbReference>
<sequence>MNKTITTKYYCHRSGVFKSKGKGECALKITGSCKIDQCCPFFIRTVAGLINIDGTYCKTHFGHQNEIRYLPIPTIVQETIAGIPIFIFEICSY</sequence>
<evidence type="ECO:0000313" key="1">
    <source>
        <dbReference type="EMBL" id="CAI6361549.1"/>
    </source>
</evidence>
<dbReference type="EMBL" id="CARXXK010000003">
    <property type="protein sequence ID" value="CAI6361549.1"/>
    <property type="molecule type" value="Genomic_DNA"/>
</dbReference>